<dbReference type="EMBL" id="LQYY01000091">
    <property type="protein sequence ID" value="KYD33426.1"/>
    <property type="molecule type" value="Genomic_DNA"/>
</dbReference>
<evidence type="ECO:0000313" key="7">
    <source>
        <dbReference type="Proteomes" id="UP000773850"/>
    </source>
</evidence>
<proteinExistence type="predicted"/>
<dbReference type="Proteomes" id="UP000773850">
    <property type="component" value="Unassembled WGS sequence"/>
</dbReference>
<evidence type="ECO:0000313" key="4">
    <source>
        <dbReference type="EMBL" id="KYD33426.1"/>
    </source>
</evidence>
<organism evidence="4 6">
    <name type="scientific">Geobacillus stearothermophilus</name>
    <name type="common">Bacillus stearothermophilus</name>
    <dbReference type="NCBI Taxonomy" id="1422"/>
    <lineage>
        <taxon>Bacteria</taxon>
        <taxon>Bacillati</taxon>
        <taxon>Bacillota</taxon>
        <taxon>Bacilli</taxon>
        <taxon>Bacillales</taxon>
        <taxon>Anoxybacillaceae</taxon>
        <taxon>Geobacillus</taxon>
    </lineage>
</organism>
<keyword evidence="1" id="KW-0472">Membrane</keyword>
<dbReference type="Proteomes" id="UP000075424">
    <property type="component" value="Unassembled WGS sequence"/>
</dbReference>
<keyword evidence="7" id="KW-1185">Reference proteome</keyword>
<feature type="transmembrane region" description="Helical" evidence="1">
    <location>
        <begin position="20"/>
        <end position="35"/>
    </location>
</feature>
<evidence type="ECO:0000313" key="3">
    <source>
        <dbReference type="EMBL" id="KYD21291.1"/>
    </source>
</evidence>
<gene>
    <name evidence="3" type="ORF">B4109_0837</name>
    <name evidence="4" type="ORF">B4114_1036</name>
    <name evidence="2" type="ORF">GS8_364</name>
</gene>
<evidence type="ECO:0000313" key="5">
    <source>
        <dbReference type="Proteomes" id="UP000075424"/>
    </source>
</evidence>
<evidence type="ECO:0000313" key="6">
    <source>
        <dbReference type="Proteomes" id="UP000075517"/>
    </source>
</evidence>
<protein>
    <submittedName>
        <fullName evidence="4">Uncharacterized protein</fullName>
    </submittedName>
</protein>
<accession>A0A150N9S5</accession>
<reference evidence="5 6" key="1">
    <citation type="submission" date="2016-01" db="EMBL/GenBank/DDBJ databases">
        <title>Draft Genome Sequences of Seven Thermophilic Sporeformers Isolated from Foods.</title>
        <authorList>
            <person name="Berendsen E.M."/>
            <person name="Wells-Bennik M.H."/>
            <person name="Krawcyk A.O."/>
            <person name="De Jong A."/>
            <person name="Holsappel S."/>
            <person name="Eijlander R.T."/>
            <person name="Kuipers O.P."/>
        </authorList>
    </citation>
    <scope>NUCLEOTIDE SEQUENCE [LARGE SCALE GENOMIC DNA]</scope>
    <source>
        <strain evidence="3 5">B4109</strain>
        <strain evidence="4 6">B4114</strain>
    </source>
</reference>
<comment type="caution">
    <text evidence="4">The sequence shown here is derived from an EMBL/GenBank/DDBJ whole genome shotgun (WGS) entry which is preliminary data.</text>
</comment>
<keyword evidence="1" id="KW-1133">Transmembrane helix</keyword>
<sequence>MKLLNRPFHTITSRQRIKLYVPFLFLSMFFLYNHPDA</sequence>
<dbReference type="Proteomes" id="UP000075517">
    <property type="component" value="Unassembled WGS sequence"/>
</dbReference>
<name>A0A150N9S5_GEOSE</name>
<dbReference type="EMBL" id="LQYV01000135">
    <property type="protein sequence ID" value="KYD21291.1"/>
    <property type="molecule type" value="Genomic_DNA"/>
</dbReference>
<dbReference type="EMBL" id="LUCS01000009">
    <property type="protein sequence ID" value="KAF6512065.1"/>
    <property type="molecule type" value="Genomic_DNA"/>
</dbReference>
<dbReference type="AlphaFoldDB" id="A0A150N9S5"/>
<reference evidence="2 7" key="2">
    <citation type="submission" date="2016-03" db="EMBL/GenBank/DDBJ databases">
        <title>Spore heat resistance.</title>
        <authorList>
            <person name="Boekhorst J."/>
            <person name="Berendsen E.M."/>
            <person name="Wells-Bennik M.H."/>
            <person name="Kuipers O.P."/>
        </authorList>
    </citation>
    <scope>NUCLEOTIDE SEQUENCE [LARGE SCALE GENOMIC DNA]</scope>
    <source>
        <strain evidence="2 7">GS8</strain>
    </source>
</reference>
<evidence type="ECO:0000313" key="2">
    <source>
        <dbReference type="EMBL" id="KAF6512065.1"/>
    </source>
</evidence>
<evidence type="ECO:0000256" key="1">
    <source>
        <dbReference type="SAM" id="Phobius"/>
    </source>
</evidence>
<keyword evidence="1" id="KW-0812">Transmembrane</keyword>